<comment type="caution">
    <text evidence="4">The sequence shown here is derived from an EMBL/GenBank/DDBJ whole genome shotgun (WGS) entry which is preliminary data.</text>
</comment>
<protein>
    <recommendedName>
        <fullName evidence="3">Sulfotransferase domain-containing protein</fullName>
    </recommendedName>
</protein>
<evidence type="ECO:0000259" key="3">
    <source>
        <dbReference type="Pfam" id="PF00685"/>
    </source>
</evidence>
<sequence length="327" mass="37369">MPNCDILCIKMAKKPTYTVIDGMRLPPSFVPEVFRAACNFKPDKGEVVVATYPKCGTTWTLQMVVTILRKGRPPQTKDEYFACMPFLEITPPEQVKQMPKPGCIKAHLPFDRITYSPEAKYIYVARHPADCVVSYFHHTRYFPVYQFTDGSFDDFFELFIDDGVDFGDYFDHLLSWYEQRHLPNVLLLTYESMKADPKAAIVKIARFLDEELADELLADEEALLEDVLKYTSLDYMKGSVNGFYAEVFSGSTPKEVQEHSAVMTKYAGLVEEAMSKGHTTKGNFIRKGEVGEGKIALTEDQKNRLDARIREKTAHSDVMDLWKNFSI</sequence>
<evidence type="ECO:0000313" key="4">
    <source>
        <dbReference type="EMBL" id="KAG8192760.1"/>
    </source>
</evidence>
<name>A0AAV6V7T8_9ARAC</name>
<evidence type="ECO:0000256" key="1">
    <source>
        <dbReference type="ARBA" id="ARBA00005771"/>
    </source>
</evidence>
<evidence type="ECO:0000256" key="2">
    <source>
        <dbReference type="ARBA" id="ARBA00022679"/>
    </source>
</evidence>
<dbReference type="Proteomes" id="UP000827092">
    <property type="component" value="Unassembled WGS sequence"/>
</dbReference>
<proteinExistence type="inferred from homology"/>
<dbReference type="EMBL" id="JAFNEN010000136">
    <property type="protein sequence ID" value="KAG8192760.1"/>
    <property type="molecule type" value="Genomic_DNA"/>
</dbReference>
<dbReference type="PANTHER" id="PTHR11783">
    <property type="entry name" value="SULFOTRANSFERASE SULT"/>
    <property type="match status" value="1"/>
</dbReference>
<comment type="similarity">
    <text evidence="1">Belongs to the sulfotransferase 1 family.</text>
</comment>
<dbReference type="Pfam" id="PF00685">
    <property type="entry name" value="Sulfotransfer_1"/>
    <property type="match status" value="1"/>
</dbReference>
<dbReference type="GO" id="GO:0008146">
    <property type="term" value="F:sulfotransferase activity"/>
    <property type="evidence" value="ECO:0007669"/>
    <property type="project" value="InterPro"/>
</dbReference>
<keyword evidence="2" id="KW-0808">Transferase</keyword>
<evidence type="ECO:0000313" key="5">
    <source>
        <dbReference type="Proteomes" id="UP000827092"/>
    </source>
</evidence>
<keyword evidence="5" id="KW-1185">Reference proteome</keyword>
<dbReference type="SUPFAM" id="SSF52540">
    <property type="entry name" value="P-loop containing nucleoside triphosphate hydrolases"/>
    <property type="match status" value="1"/>
</dbReference>
<dbReference type="InterPro" id="IPR027417">
    <property type="entry name" value="P-loop_NTPase"/>
</dbReference>
<dbReference type="Gene3D" id="3.40.50.300">
    <property type="entry name" value="P-loop containing nucleotide triphosphate hydrolases"/>
    <property type="match status" value="1"/>
</dbReference>
<dbReference type="AlphaFoldDB" id="A0AAV6V7T8"/>
<reference evidence="4 5" key="1">
    <citation type="journal article" date="2022" name="Nat. Ecol. Evol.">
        <title>A masculinizing supergene underlies an exaggerated male reproductive morph in a spider.</title>
        <authorList>
            <person name="Hendrickx F."/>
            <person name="De Corte Z."/>
            <person name="Sonet G."/>
            <person name="Van Belleghem S.M."/>
            <person name="Kostlbacher S."/>
            <person name="Vangestel C."/>
        </authorList>
    </citation>
    <scope>NUCLEOTIDE SEQUENCE [LARGE SCALE GENOMIC DNA]</scope>
    <source>
        <strain evidence="4">W744_W776</strain>
    </source>
</reference>
<organism evidence="4 5">
    <name type="scientific">Oedothorax gibbosus</name>
    <dbReference type="NCBI Taxonomy" id="931172"/>
    <lineage>
        <taxon>Eukaryota</taxon>
        <taxon>Metazoa</taxon>
        <taxon>Ecdysozoa</taxon>
        <taxon>Arthropoda</taxon>
        <taxon>Chelicerata</taxon>
        <taxon>Arachnida</taxon>
        <taxon>Araneae</taxon>
        <taxon>Araneomorphae</taxon>
        <taxon>Entelegynae</taxon>
        <taxon>Araneoidea</taxon>
        <taxon>Linyphiidae</taxon>
        <taxon>Erigoninae</taxon>
        <taxon>Oedothorax</taxon>
    </lineage>
</organism>
<feature type="domain" description="Sulfotransferase" evidence="3">
    <location>
        <begin position="46"/>
        <end position="315"/>
    </location>
</feature>
<dbReference type="InterPro" id="IPR000863">
    <property type="entry name" value="Sulfotransferase_dom"/>
</dbReference>
<accession>A0AAV6V7T8</accession>
<gene>
    <name evidence="4" type="ORF">JTE90_009780</name>
</gene>